<proteinExistence type="predicted"/>
<gene>
    <name evidence="1" type="ORF">SALB_05834</name>
</gene>
<name>A0A401R607_STRNR</name>
<evidence type="ECO:0000313" key="2">
    <source>
        <dbReference type="Proteomes" id="UP000288351"/>
    </source>
</evidence>
<dbReference type="Proteomes" id="UP000288351">
    <property type="component" value="Unassembled WGS sequence"/>
</dbReference>
<accession>A0A401R607</accession>
<dbReference type="RefSeq" id="WP_020963678.1">
    <property type="nucleotide sequence ID" value="NZ_BHXC01000007.1"/>
</dbReference>
<evidence type="ECO:0000313" key="1">
    <source>
        <dbReference type="EMBL" id="GCB93057.1"/>
    </source>
</evidence>
<dbReference type="EMBL" id="BHXC01000007">
    <property type="protein sequence ID" value="GCB93057.1"/>
    <property type="molecule type" value="Genomic_DNA"/>
</dbReference>
<dbReference type="AlphaFoldDB" id="A0A401R607"/>
<comment type="caution">
    <text evidence="1">The sequence shown here is derived from an EMBL/GenBank/DDBJ whole genome shotgun (WGS) entry which is preliminary data.</text>
</comment>
<protein>
    <submittedName>
        <fullName evidence="1">Uncharacterized protein</fullName>
    </submittedName>
</protein>
<organism evidence="1 2">
    <name type="scientific">Streptomyces noursei</name>
    <name type="common">Streptomyces albulus</name>
    <dbReference type="NCBI Taxonomy" id="1971"/>
    <lineage>
        <taxon>Bacteria</taxon>
        <taxon>Bacillati</taxon>
        <taxon>Actinomycetota</taxon>
        <taxon>Actinomycetes</taxon>
        <taxon>Kitasatosporales</taxon>
        <taxon>Streptomycetaceae</taxon>
        <taxon>Streptomyces</taxon>
    </lineage>
</organism>
<reference evidence="1 2" key="1">
    <citation type="journal article" date="2019" name="Microbiol. Resour. Announc.">
        <title>Draft Genome Sequence of the Most Traditional epsilon-Poly-l-Lysine Producer, Streptomyces albulus NBRC14147.</title>
        <authorList>
            <person name="Yamanaka K."/>
            <person name="Hamano Y."/>
        </authorList>
    </citation>
    <scope>NUCLEOTIDE SEQUENCE [LARGE SCALE GENOMIC DNA]</scope>
    <source>
        <strain evidence="1 2">NBRC 14147</strain>
    </source>
</reference>
<sequence>MTTPTGRTPYQACADAGTQLDDALKAIGIQADPSTVKATEREDGVRLHRVVPPQLTPSQTARVTRHLKGARS</sequence>